<comment type="caution">
    <text evidence="2">The sequence shown here is derived from an EMBL/GenBank/DDBJ whole genome shotgun (WGS) entry which is preliminary data.</text>
</comment>
<dbReference type="InterPro" id="IPR036890">
    <property type="entry name" value="HATPase_C_sf"/>
</dbReference>
<dbReference type="EMBL" id="ASYR01000009">
    <property type="protein sequence ID" value="KAF0650245.1"/>
    <property type="molecule type" value="Genomic_DNA"/>
</dbReference>
<keyword evidence="3" id="KW-1185">Reference proteome</keyword>
<gene>
    <name evidence="2" type="ORF">K701_08810</name>
</gene>
<proteinExistence type="predicted"/>
<evidence type="ECO:0000313" key="2">
    <source>
        <dbReference type="EMBL" id="KAF0650245.1"/>
    </source>
</evidence>
<evidence type="ECO:0000313" key="3">
    <source>
        <dbReference type="Proteomes" id="UP000731519"/>
    </source>
</evidence>
<protein>
    <submittedName>
        <fullName evidence="2">Uncharacterized protein</fullName>
    </submittedName>
</protein>
<feature type="region of interest" description="Disordered" evidence="1">
    <location>
        <begin position="1"/>
        <end position="30"/>
    </location>
</feature>
<name>A0ABQ6XWZ0_STRFR</name>
<feature type="compositionally biased region" description="Low complexity" evidence="1">
    <location>
        <begin position="1"/>
        <end position="14"/>
    </location>
</feature>
<reference evidence="2 3" key="1">
    <citation type="submission" date="2013-05" db="EMBL/GenBank/DDBJ databases">
        <title>Genome Sequence of Streptomyces fradiae.</title>
        <authorList>
            <person name="Kirby R."/>
        </authorList>
    </citation>
    <scope>NUCLEOTIDE SEQUENCE [LARGE SCALE GENOMIC DNA]</scope>
    <source>
        <strain evidence="2 3">ATCC 10745</strain>
    </source>
</reference>
<feature type="region of interest" description="Disordered" evidence="1">
    <location>
        <begin position="42"/>
        <end position="71"/>
    </location>
</feature>
<dbReference type="Proteomes" id="UP000731519">
    <property type="component" value="Unassembled WGS sequence"/>
</dbReference>
<dbReference type="Gene3D" id="3.30.565.10">
    <property type="entry name" value="Histidine kinase-like ATPase, C-terminal domain"/>
    <property type="match status" value="1"/>
</dbReference>
<accession>A0ABQ6XWZ0</accession>
<organism evidence="2 3">
    <name type="scientific">Streptomyces fradiae ATCC 10745 = DSM 40063</name>
    <dbReference type="NCBI Taxonomy" id="1319510"/>
    <lineage>
        <taxon>Bacteria</taxon>
        <taxon>Bacillati</taxon>
        <taxon>Actinomycetota</taxon>
        <taxon>Actinomycetes</taxon>
        <taxon>Kitasatosporales</taxon>
        <taxon>Streptomycetaceae</taxon>
        <taxon>Streptomyces</taxon>
    </lineage>
</organism>
<sequence>MEPVVAEPAANAAPHGRSPGSGFELRPVRDEGARTVRVEVSGLHPGRPERGAAPVDADGGRGWFTRRSGRP</sequence>
<evidence type="ECO:0000256" key="1">
    <source>
        <dbReference type="SAM" id="MobiDB-lite"/>
    </source>
</evidence>